<feature type="short sequence motif" description="GXSXG" evidence="4">
    <location>
        <begin position="54"/>
        <end position="58"/>
    </location>
</feature>
<evidence type="ECO:0000313" key="6">
    <source>
        <dbReference type="EMBL" id="OEK07449.1"/>
    </source>
</evidence>
<gene>
    <name evidence="6" type="ORF">BFP71_00125</name>
</gene>
<sequence>MKTLASIGLMLLTVTMSAQRVGLVLSGGGAKGSAHIGVIKALEENEIPIDYIVGTSMGAVVGALYAAGFSPEEMEAIVRSPEFQHWMNGTSTEKYQYNYTKAEDNASWLSLDLIIDEKSRASFNTPLANDLIINFVLNEYLTQAAQQAKFDFDSLFIPFKSVTADVFTQKAVALDSGSLMQAVRASMAVPFFYRPIKYNNQYLFDGGIYNNFPVDIMLDEYKPDMIIGSNVATKKDKSYPYDTDEEVINNALLFMFLDRSDPEELRDQDVYIEPNVESYTALDFDKAGTLVDIGYEATQNKIAQLKQKVSRVMSKSTVNSRRKALKQSFLPMEFGALELHGFDNEQKKFVRRLINFEEGKKDLAYVRKSYFQLVSEPYFKNVYPSFSFDKVAGHFVFGLYLKPTAKNALTLDFGGNIATRQVSVLQLGAKLNSFKRKLNTYKLRLSTGRFYEAVNFGTRFNMNPKNRLFLEPSFTFNHWDYFNTGDVLDKDVEPIVVNRIDRSIGSTLGIGTGSRSVITLNTRFIRNTDEYGNTNVVSSNDVLDKLDLTSFVTEVAYERNSLNKKQFPSSGTRFYASAKYFNGSLNYSPGTTSIIFNPNAPTELSRNANWLALDVGFDEYFEVSKTYTFGWMFNAQYSTFDRLYNYRGSQMYLPVFEPLFDSKTYFLENYRAPGFLGAGIRQIWRPKRSLEMRLELYAYSPFEQILEGPNQEALVKTGFDSISFLGMAALVYNTLPGPISLRLNYIEQNNVPFGLMLSFGYLIFERKSH</sequence>
<dbReference type="PANTHER" id="PTHR14226:SF29">
    <property type="entry name" value="NEUROPATHY TARGET ESTERASE SWS"/>
    <property type="match status" value="1"/>
</dbReference>
<accession>A0A1E5T7V1</accession>
<dbReference type="OrthoDB" id="9770965at2"/>
<evidence type="ECO:0000256" key="3">
    <source>
        <dbReference type="ARBA" id="ARBA00023098"/>
    </source>
</evidence>
<dbReference type="STRING" id="1563681.BFP71_00125"/>
<feature type="short sequence motif" description="GXGXXG" evidence="4">
    <location>
        <begin position="27"/>
        <end position="32"/>
    </location>
</feature>
<keyword evidence="2 4" id="KW-0442">Lipid degradation</keyword>
<evidence type="ECO:0000256" key="1">
    <source>
        <dbReference type="ARBA" id="ARBA00022801"/>
    </source>
</evidence>
<feature type="active site" description="Nucleophile" evidence="4">
    <location>
        <position position="56"/>
    </location>
</feature>
<dbReference type="EMBL" id="MDGQ01000002">
    <property type="protein sequence ID" value="OEK07449.1"/>
    <property type="molecule type" value="Genomic_DNA"/>
</dbReference>
<dbReference type="PANTHER" id="PTHR14226">
    <property type="entry name" value="NEUROPATHY TARGET ESTERASE/SWISS CHEESE D.MELANOGASTER"/>
    <property type="match status" value="1"/>
</dbReference>
<organism evidence="6 7">
    <name type="scientific">Roseivirga misakiensis</name>
    <dbReference type="NCBI Taxonomy" id="1563681"/>
    <lineage>
        <taxon>Bacteria</taxon>
        <taxon>Pseudomonadati</taxon>
        <taxon>Bacteroidota</taxon>
        <taxon>Cytophagia</taxon>
        <taxon>Cytophagales</taxon>
        <taxon>Roseivirgaceae</taxon>
        <taxon>Roseivirga</taxon>
    </lineage>
</organism>
<keyword evidence="7" id="KW-1185">Reference proteome</keyword>
<evidence type="ECO:0000256" key="2">
    <source>
        <dbReference type="ARBA" id="ARBA00022963"/>
    </source>
</evidence>
<dbReference type="Gene3D" id="3.40.1090.10">
    <property type="entry name" value="Cytosolic phospholipase A2 catalytic domain"/>
    <property type="match status" value="2"/>
</dbReference>
<dbReference type="InterPro" id="IPR002641">
    <property type="entry name" value="PNPLA_dom"/>
</dbReference>
<dbReference type="SUPFAM" id="SSF52151">
    <property type="entry name" value="FabD/lysophospholipase-like"/>
    <property type="match status" value="1"/>
</dbReference>
<keyword evidence="3 4" id="KW-0443">Lipid metabolism</keyword>
<feature type="domain" description="PNPLA" evidence="5">
    <location>
        <begin position="23"/>
        <end position="218"/>
    </location>
</feature>
<dbReference type="Proteomes" id="UP000095552">
    <property type="component" value="Unassembled WGS sequence"/>
</dbReference>
<dbReference type="Pfam" id="PF01734">
    <property type="entry name" value="Patatin"/>
    <property type="match status" value="1"/>
</dbReference>
<protein>
    <recommendedName>
        <fullName evidence="5">PNPLA domain-containing protein</fullName>
    </recommendedName>
</protein>
<keyword evidence="1 4" id="KW-0378">Hydrolase</keyword>
<proteinExistence type="predicted"/>
<feature type="short sequence motif" description="DGA/G" evidence="4">
    <location>
        <begin position="205"/>
        <end position="207"/>
    </location>
</feature>
<dbReference type="GO" id="GO:0016787">
    <property type="term" value="F:hydrolase activity"/>
    <property type="evidence" value="ECO:0007669"/>
    <property type="project" value="UniProtKB-UniRule"/>
</dbReference>
<comment type="caution">
    <text evidence="6">The sequence shown here is derived from an EMBL/GenBank/DDBJ whole genome shotgun (WGS) entry which is preliminary data.</text>
</comment>
<evidence type="ECO:0000259" key="5">
    <source>
        <dbReference type="PROSITE" id="PS51635"/>
    </source>
</evidence>
<evidence type="ECO:0000313" key="7">
    <source>
        <dbReference type="Proteomes" id="UP000095552"/>
    </source>
</evidence>
<dbReference type="InterPro" id="IPR050301">
    <property type="entry name" value="NTE"/>
</dbReference>
<dbReference type="RefSeq" id="WP_069833432.1">
    <property type="nucleotide sequence ID" value="NZ_MDGQ01000002.1"/>
</dbReference>
<dbReference type="GO" id="GO:0016042">
    <property type="term" value="P:lipid catabolic process"/>
    <property type="evidence" value="ECO:0007669"/>
    <property type="project" value="UniProtKB-UniRule"/>
</dbReference>
<dbReference type="AlphaFoldDB" id="A0A1E5T7V1"/>
<dbReference type="CDD" id="cd07205">
    <property type="entry name" value="Pat_PNPLA6_PNPLA7_NTE1_like"/>
    <property type="match status" value="1"/>
</dbReference>
<evidence type="ECO:0000256" key="4">
    <source>
        <dbReference type="PROSITE-ProRule" id="PRU01161"/>
    </source>
</evidence>
<dbReference type="PROSITE" id="PS51635">
    <property type="entry name" value="PNPLA"/>
    <property type="match status" value="1"/>
</dbReference>
<feature type="active site" description="Proton acceptor" evidence="4">
    <location>
        <position position="205"/>
    </location>
</feature>
<dbReference type="InterPro" id="IPR016035">
    <property type="entry name" value="Acyl_Trfase/lysoPLipase"/>
</dbReference>
<name>A0A1E5T7V1_9BACT</name>
<reference evidence="6 7" key="1">
    <citation type="submission" date="2016-08" db="EMBL/GenBank/DDBJ databases">
        <title>Draft genome of Fabibacter sp. strain SK-8.</title>
        <authorList>
            <person name="Wong S.-K."/>
            <person name="Hamasaki K."/>
            <person name="Yoshizawa S."/>
        </authorList>
    </citation>
    <scope>NUCLEOTIDE SEQUENCE [LARGE SCALE GENOMIC DNA]</scope>
    <source>
        <strain evidence="6 7">SK-8</strain>
    </source>
</reference>